<accession>A0ACA9T6W8</accession>
<comment type="caution">
    <text evidence="1">The sequence shown here is derived from an EMBL/GenBank/DDBJ whole genome shotgun (WGS) entry which is preliminary data.</text>
</comment>
<gene>
    <name evidence="1" type="ORF">CRV2_00003470</name>
</gene>
<sequence>MQAWYAAAIDTTMRCHIDSNATNGTDPGLESVCKWTCAGDDGSESEDKSRMFIQDVLSRLTGLHMLTKRLSSRFDHIRRVKSVEGVAPTPPEGKKHNLPYSSALSQALISELRDHLTGLSQSTVERLRVW</sequence>
<reference evidence="1" key="2">
    <citation type="submission" date="2021-10" db="EMBL/GenBank/DDBJ databases">
        <authorList>
            <person name="Piombo E."/>
        </authorList>
    </citation>
    <scope>NUCLEOTIDE SEQUENCE</scope>
</reference>
<organism evidence="1 2">
    <name type="scientific">Clonostachys rosea f. rosea IK726</name>
    <dbReference type="NCBI Taxonomy" id="1349383"/>
    <lineage>
        <taxon>Eukaryota</taxon>
        <taxon>Fungi</taxon>
        <taxon>Dikarya</taxon>
        <taxon>Ascomycota</taxon>
        <taxon>Pezizomycotina</taxon>
        <taxon>Sordariomycetes</taxon>
        <taxon>Hypocreomycetidae</taxon>
        <taxon>Hypocreales</taxon>
        <taxon>Bionectriaceae</taxon>
        <taxon>Clonostachys</taxon>
    </lineage>
</organism>
<dbReference type="Proteomes" id="UP000836387">
    <property type="component" value="Unassembled WGS sequence"/>
</dbReference>
<name>A0ACA9T6W8_BIOOC</name>
<protein>
    <submittedName>
        <fullName evidence="1">Uncharacterized protein</fullName>
    </submittedName>
</protein>
<evidence type="ECO:0000313" key="1">
    <source>
        <dbReference type="EMBL" id="CAG9936291.1"/>
    </source>
</evidence>
<reference evidence="1" key="1">
    <citation type="submission" date="2020-04" db="EMBL/GenBank/DDBJ databases">
        <authorList>
            <person name="Broberg M."/>
        </authorList>
    </citation>
    <scope>NUCLEOTIDE SEQUENCE</scope>
</reference>
<evidence type="ECO:0000313" key="2">
    <source>
        <dbReference type="Proteomes" id="UP000836387"/>
    </source>
</evidence>
<dbReference type="EMBL" id="CADEHS020000001">
    <property type="protein sequence ID" value="CAG9936291.1"/>
    <property type="molecule type" value="Genomic_DNA"/>
</dbReference>
<keyword evidence="2" id="KW-1185">Reference proteome</keyword>
<proteinExistence type="predicted"/>